<evidence type="ECO:0000313" key="3">
    <source>
        <dbReference type="Proteomes" id="UP000324996"/>
    </source>
</evidence>
<evidence type="ECO:0000256" key="1">
    <source>
        <dbReference type="SAM" id="Phobius"/>
    </source>
</evidence>
<keyword evidence="1" id="KW-0472">Membrane</keyword>
<reference evidence="2 3" key="1">
    <citation type="submission" date="2019-09" db="EMBL/GenBank/DDBJ databases">
        <title>NBRP : Genome information of microbial organism related human and environment.</title>
        <authorList>
            <person name="Hattori M."/>
            <person name="Oshima K."/>
            <person name="Inaba H."/>
            <person name="Suda W."/>
            <person name="Sakamoto M."/>
            <person name="Iino T."/>
            <person name="Kitahara M."/>
            <person name="Oshida Y."/>
            <person name="Iida T."/>
            <person name="Kudo T."/>
            <person name="Itoh T."/>
            <person name="Ohkuma M."/>
        </authorList>
    </citation>
    <scope>NUCLEOTIDE SEQUENCE [LARGE SCALE GENOMIC DNA]</scope>
    <source>
        <strain evidence="2 3">Q-1</strain>
    </source>
</reference>
<sequence>MSIIDAIRYTAIALSILIVIVGLGLLFMTPAQLESIFGTKPLPEIDFATLKRPDSPNTYLLCPLNTCLQSTPDQIAPVFEANPEQLRDRILEFVDKSPNIQTRTMDPANAQYDFIERTPVMRFPDIITVRIYPAGDGGSTLAIYSRSVYGHSDLGANRKRVERWLAVISPAS</sequence>
<dbReference type="AlphaFoldDB" id="A0A5A7N9K0"/>
<gene>
    <name evidence="2" type="ORF">JCM17846_27130</name>
</gene>
<dbReference type="EMBL" id="BKCN01000016">
    <property type="protein sequence ID" value="GER05031.1"/>
    <property type="molecule type" value="Genomic_DNA"/>
</dbReference>
<proteinExistence type="predicted"/>
<dbReference type="RefSeq" id="WP_052371212.1">
    <property type="nucleotide sequence ID" value="NZ_BKCN01000016.1"/>
</dbReference>
<evidence type="ECO:0008006" key="4">
    <source>
        <dbReference type="Google" id="ProtNLM"/>
    </source>
</evidence>
<keyword evidence="3" id="KW-1185">Reference proteome</keyword>
<keyword evidence="1" id="KW-0812">Transmembrane</keyword>
<dbReference type="InterPro" id="IPR010865">
    <property type="entry name" value="DUF1499"/>
</dbReference>
<protein>
    <recommendedName>
        <fullName evidence="4">DUF1499 domain-containing protein</fullName>
    </recommendedName>
</protein>
<feature type="transmembrane region" description="Helical" evidence="1">
    <location>
        <begin position="6"/>
        <end position="27"/>
    </location>
</feature>
<accession>A0A5A7N9K0</accession>
<dbReference type="Pfam" id="PF07386">
    <property type="entry name" value="DUF1499"/>
    <property type="match status" value="1"/>
</dbReference>
<dbReference type="Proteomes" id="UP000324996">
    <property type="component" value="Unassembled WGS sequence"/>
</dbReference>
<evidence type="ECO:0000313" key="2">
    <source>
        <dbReference type="EMBL" id="GER05031.1"/>
    </source>
</evidence>
<organism evidence="2 3">
    <name type="scientific">Iodidimonas nitroreducens</name>
    <dbReference type="NCBI Taxonomy" id="1236968"/>
    <lineage>
        <taxon>Bacteria</taxon>
        <taxon>Pseudomonadati</taxon>
        <taxon>Pseudomonadota</taxon>
        <taxon>Alphaproteobacteria</taxon>
        <taxon>Iodidimonadales</taxon>
        <taxon>Iodidimonadaceae</taxon>
        <taxon>Iodidimonas</taxon>
    </lineage>
</organism>
<keyword evidence="1" id="KW-1133">Transmembrane helix</keyword>
<comment type="caution">
    <text evidence="2">The sequence shown here is derived from an EMBL/GenBank/DDBJ whole genome shotgun (WGS) entry which is preliminary data.</text>
</comment>
<name>A0A5A7N9K0_9PROT</name>